<evidence type="ECO:0000313" key="2">
    <source>
        <dbReference type="EMBL" id="QPS07415.1"/>
    </source>
</evidence>
<dbReference type="Proteomes" id="UP000594778">
    <property type="component" value="Chromosome"/>
</dbReference>
<dbReference type="RefSeq" id="WP_197954951.1">
    <property type="nucleotide sequence ID" value="NZ_CP065668.1"/>
</dbReference>
<name>A0A7T2VZT3_DELAC</name>
<reference evidence="2 3" key="1">
    <citation type="submission" date="2020-12" db="EMBL/GenBank/DDBJ databases">
        <title>FDA dAtabase for Regulatory Grade micrObial Sequences (FDA-ARGOS): Supporting development and validation of Infectious Disease Dx tests.</title>
        <authorList>
            <person name="Sproer C."/>
            <person name="Gronow S."/>
            <person name="Severitt S."/>
            <person name="Schroder I."/>
            <person name="Tallon L."/>
            <person name="Sadzewicz L."/>
            <person name="Zhao X."/>
            <person name="Boylan J."/>
            <person name="Ott S."/>
            <person name="Bowen H."/>
            <person name="Vavikolanu K."/>
            <person name="Mehta A."/>
            <person name="Aluvathingal J."/>
            <person name="Nadendla S."/>
            <person name="Lowell S."/>
            <person name="Myers T."/>
            <person name="Yan Y."/>
            <person name="Sichtig H."/>
        </authorList>
    </citation>
    <scope>NUCLEOTIDE SEQUENCE [LARGE SCALE GENOMIC DNA]</scope>
    <source>
        <strain evidence="2 3">FDAARGOS_909</strain>
    </source>
</reference>
<dbReference type="InterPro" id="IPR015915">
    <property type="entry name" value="Kelch-typ_b-propeller"/>
</dbReference>
<gene>
    <name evidence="2" type="ORF">I6G66_24535</name>
</gene>
<accession>A0A7T2VZT3</accession>
<evidence type="ECO:0000256" key="1">
    <source>
        <dbReference type="SAM" id="MobiDB-lite"/>
    </source>
</evidence>
<protein>
    <submittedName>
        <fullName evidence="2">Uncharacterized protein</fullName>
    </submittedName>
</protein>
<organism evidence="2 3">
    <name type="scientific">Delftia acidovorans</name>
    <name type="common">Pseudomonas acidovorans</name>
    <name type="synonym">Comamonas acidovorans</name>
    <dbReference type="NCBI Taxonomy" id="80866"/>
    <lineage>
        <taxon>Bacteria</taxon>
        <taxon>Pseudomonadati</taxon>
        <taxon>Pseudomonadota</taxon>
        <taxon>Betaproteobacteria</taxon>
        <taxon>Burkholderiales</taxon>
        <taxon>Comamonadaceae</taxon>
        <taxon>Delftia</taxon>
    </lineage>
</organism>
<dbReference type="SUPFAM" id="SSF117281">
    <property type="entry name" value="Kelch motif"/>
    <property type="match status" value="1"/>
</dbReference>
<feature type="region of interest" description="Disordered" evidence="1">
    <location>
        <begin position="1"/>
        <end position="35"/>
    </location>
</feature>
<sequence length="387" mass="43464">MQAGDQSKQDEIAQFLAEEDAAERRKAEPPPEEAVRDLALWRSPRAGALNPTRQDNPLWHWMVRTRWSAYGANELLRGPSPFAQGPMWCFARYGKSETVLADGRVVHIGGEHEDSCDPDFFIYNDVIVIDANGGIAIHGYPDDAFPPTDFHSATLVGDAIFIIGGLGYRHQRMPGMTRVYRLLLDSMRIEAVPTHGDAPGWIYQHEACLTGDGRTIVVSGGERWFGEQCLTPENIDDWSLDTVTGEWRRLTRRPWQRWAMRRADGKGNRLMSMRLAHSLRKYKHLNLPTIEGLGDAPDFEALDLLYRIDETVAPPVQEAVGEMYAVVMDGVTLRFKEGNLHVEAIVEGALEPHRLHALQQATLALLARIEEAPWVMEALPREPDTAG</sequence>
<dbReference type="AlphaFoldDB" id="A0A7T2VZT3"/>
<dbReference type="EMBL" id="CP065668">
    <property type="protein sequence ID" value="QPS07415.1"/>
    <property type="molecule type" value="Genomic_DNA"/>
</dbReference>
<evidence type="ECO:0000313" key="3">
    <source>
        <dbReference type="Proteomes" id="UP000594778"/>
    </source>
</evidence>
<proteinExistence type="predicted"/>
<dbReference type="Gene3D" id="2.120.10.80">
    <property type="entry name" value="Kelch-type beta propeller"/>
    <property type="match status" value="1"/>
</dbReference>
<feature type="compositionally biased region" description="Basic and acidic residues" evidence="1">
    <location>
        <begin position="22"/>
        <end position="35"/>
    </location>
</feature>